<accession>A0A1C4DQ06</accession>
<gene>
    <name evidence="2" type="ORF">GA0061080_10922</name>
</gene>
<dbReference type="AlphaFoldDB" id="A0A1C4DQ06"/>
<proteinExistence type="predicted"/>
<keyword evidence="3" id="KW-1185">Reference proteome</keyword>
<feature type="domain" description="Bro-N" evidence="1">
    <location>
        <begin position="1"/>
        <end position="110"/>
    </location>
</feature>
<dbReference type="PROSITE" id="PS51750">
    <property type="entry name" value="BRO_N"/>
    <property type="match status" value="1"/>
</dbReference>
<dbReference type="Pfam" id="PF02498">
    <property type="entry name" value="Bro-N"/>
    <property type="match status" value="1"/>
</dbReference>
<evidence type="ECO:0000259" key="1">
    <source>
        <dbReference type="PROSITE" id="PS51750"/>
    </source>
</evidence>
<protein>
    <submittedName>
        <fullName evidence="2">BRO family, N-terminal domain</fullName>
    </submittedName>
</protein>
<dbReference type="SMART" id="SM01040">
    <property type="entry name" value="Bro-N"/>
    <property type="match status" value="1"/>
</dbReference>
<dbReference type="InterPro" id="IPR003497">
    <property type="entry name" value="BRO_N_domain"/>
</dbReference>
<evidence type="ECO:0000313" key="2">
    <source>
        <dbReference type="EMBL" id="SCC33417.1"/>
    </source>
</evidence>
<dbReference type="STRING" id="1798183.GA0061080_10922"/>
<name>A0A1C4DQ06_9GAMM</name>
<sequence length="204" mass="23647">MTTQLSFHNTTIQSINHNNQTWITSSELAKALQYSNSKAVTMIYNKYSDEFTSCMSQVLEISTSGNYIKKVRIFSLRGCHLVAMFSRTSIAKEFRKWVLDILDKETHQQTFSPTMAHIPHQGRWVVRYIEDKVEVKNIDGKVCIDNTLFLQLQKDSIYYRNKLIELNDKLKQFTTLTNNFMERTKITSGECSASLFSVPLKLII</sequence>
<dbReference type="RefSeq" id="WP_091126169.1">
    <property type="nucleotide sequence ID" value="NZ_FMBA01000092.1"/>
</dbReference>
<dbReference type="OrthoDB" id="5574448at2"/>
<reference evidence="3" key="1">
    <citation type="submission" date="2016-08" db="EMBL/GenBank/DDBJ databases">
        <authorList>
            <person name="Varghese N."/>
            <person name="Submissions Spin"/>
        </authorList>
    </citation>
    <scope>NUCLEOTIDE SEQUENCE [LARGE SCALE GENOMIC DNA]</scope>
    <source>
        <strain evidence="3">R-53144</strain>
    </source>
</reference>
<organism evidence="2 3">
    <name type="scientific">Gilliamella intestini</name>
    <dbReference type="NCBI Taxonomy" id="1798183"/>
    <lineage>
        <taxon>Bacteria</taxon>
        <taxon>Pseudomonadati</taxon>
        <taxon>Pseudomonadota</taxon>
        <taxon>Gammaproteobacteria</taxon>
        <taxon>Orbales</taxon>
        <taxon>Orbaceae</taxon>
        <taxon>Gilliamella</taxon>
    </lineage>
</organism>
<evidence type="ECO:0000313" key="3">
    <source>
        <dbReference type="Proteomes" id="UP000199698"/>
    </source>
</evidence>
<dbReference type="EMBL" id="FMBA01000092">
    <property type="protein sequence ID" value="SCC33417.1"/>
    <property type="molecule type" value="Genomic_DNA"/>
</dbReference>
<dbReference type="Proteomes" id="UP000199698">
    <property type="component" value="Unassembled WGS sequence"/>
</dbReference>